<proteinExistence type="predicted"/>
<accession>A0A0K2T5S5</accession>
<evidence type="ECO:0000313" key="2">
    <source>
        <dbReference type="EMBL" id="CDW21368.1"/>
    </source>
</evidence>
<protein>
    <submittedName>
        <fullName evidence="2">Uncharacterized protein</fullName>
    </submittedName>
</protein>
<name>A0A0K2T5S5_LEPSM</name>
<keyword evidence="1" id="KW-1133">Transmembrane helix</keyword>
<dbReference type="AlphaFoldDB" id="A0A0K2T5S5"/>
<keyword evidence="1" id="KW-0472">Membrane</keyword>
<keyword evidence="1" id="KW-0812">Transmembrane</keyword>
<reference evidence="2" key="1">
    <citation type="submission" date="2014-05" db="EMBL/GenBank/DDBJ databases">
        <authorList>
            <person name="Chronopoulou M."/>
        </authorList>
    </citation>
    <scope>NUCLEOTIDE SEQUENCE</scope>
    <source>
        <tissue evidence="2">Whole organism</tissue>
    </source>
</reference>
<feature type="transmembrane region" description="Helical" evidence="1">
    <location>
        <begin position="12"/>
        <end position="37"/>
    </location>
</feature>
<feature type="non-terminal residue" evidence="2">
    <location>
        <position position="1"/>
    </location>
</feature>
<organism evidence="2">
    <name type="scientific">Lepeophtheirus salmonis</name>
    <name type="common">Salmon louse</name>
    <name type="synonym">Caligus salmonis</name>
    <dbReference type="NCBI Taxonomy" id="72036"/>
    <lineage>
        <taxon>Eukaryota</taxon>
        <taxon>Metazoa</taxon>
        <taxon>Ecdysozoa</taxon>
        <taxon>Arthropoda</taxon>
        <taxon>Crustacea</taxon>
        <taxon>Multicrustacea</taxon>
        <taxon>Hexanauplia</taxon>
        <taxon>Copepoda</taxon>
        <taxon>Siphonostomatoida</taxon>
        <taxon>Caligidae</taxon>
        <taxon>Lepeophtheirus</taxon>
    </lineage>
</organism>
<feature type="non-terminal residue" evidence="2">
    <location>
        <position position="41"/>
    </location>
</feature>
<sequence>VVFFFFRPIYPSLYDVVIIIIQLLLFSLFLITFIALLEKES</sequence>
<evidence type="ECO:0000256" key="1">
    <source>
        <dbReference type="SAM" id="Phobius"/>
    </source>
</evidence>
<dbReference type="EMBL" id="HACA01004007">
    <property type="protein sequence ID" value="CDW21368.1"/>
    <property type="molecule type" value="Transcribed_RNA"/>
</dbReference>